<dbReference type="GO" id="GO:0015031">
    <property type="term" value="P:protein transport"/>
    <property type="evidence" value="ECO:0007669"/>
    <property type="project" value="UniProtKB-KW"/>
</dbReference>
<keyword evidence="1 8" id="KW-0813">Transport</keyword>
<evidence type="ECO:0000256" key="5">
    <source>
        <dbReference type="ARBA" id="ARBA00023010"/>
    </source>
</evidence>
<dbReference type="InterPro" id="IPR050673">
    <property type="entry name" value="Mito_inner_translocase_sub"/>
</dbReference>
<comment type="subcellular location">
    <subcellularLocation>
        <location evidence="8">Mitochondrion inner membrane</location>
        <topology evidence="8">Peripheral membrane protein</topology>
        <orientation evidence="8">Intermembrane side</orientation>
    </subcellularLocation>
</comment>
<evidence type="ECO:0000256" key="4">
    <source>
        <dbReference type="ARBA" id="ARBA00022927"/>
    </source>
</evidence>
<keyword evidence="4 8" id="KW-0653">Protein transport</keyword>
<proteinExistence type="inferred from homology"/>
<dbReference type="GO" id="GO:0005743">
    <property type="term" value="C:mitochondrial inner membrane"/>
    <property type="evidence" value="ECO:0007669"/>
    <property type="project" value="UniProtKB-SubCell"/>
</dbReference>
<keyword evidence="8" id="KW-0999">Mitochondrion inner membrane</keyword>
<evidence type="ECO:0000256" key="7">
    <source>
        <dbReference type="ARBA" id="ARBA00023157"/>
    </source>
</evidence>
<dbReference type="GO" id="GO:0046872">
    <property type="term" value="F:metal ion binding"/>
    <property type="evidence" value="ECO:0007669"/>
    <property type="project" value="UniProtKB-KW"/>
</dbReference>
<comment type="caution">
    <text evidence="10">The sequence shown here is derived from an EMBL/GenBank/DDBJ whole genome shotgun (WGS) entry which is preliminary data.</text>
</comment>
<organism evidence="10 11">
    <name type="scientific">Gryllus longicercus</name>
    <dbReference type="NCBI Taxonomy" id="2509291"/>
    <lineage>
        <taxon>Eukaryota</taxon>
        <taxon>Metazoa</taxon>
        <taxon>Ecdysozoa</taxon>
        <taxon>Arthropoda</taxon>
        <taxon>Hexapoda</taxon>
        <taxon>Insecta</taxon>
        <taxon>Pterygota</taxon>
        <taxon>Neoptera</taxon>
        <taxon>Polyneoptera</taxon>
        <taxon>Orthoptera</taxon>
        <taxon>Ensifera</taxon>
        <taxon>Gryllidea</taxon>
        <taxon>Grylloidea</taxon>
        <taxon>Gryllidae</taxon>
        <taxon>Gryllinae</taxon>
        <taxon>Gryllus</taxon>
    </lineage>
</organism>
<comment type="function">
    <text evidence="8">Mitochondrial intermembrane chaperone that participates in the import and insertion of some multi-pass transmembrane proteins into the mitochondrial inner membrane. Also required for the transfer of beta-barrel precursors from the TOM complex to the sorting and assembly machinery (SAM complex) of the outer membrane. Acts as a chaperone-like protein that protects the hydrophobic precursors from aggregation and guide them through the mitochondrial intermembrane space.</text>
</comment>
<accession>A0AAN9VHT1</accession>
<name>A0AAN9VHT1_9ORTH</name>
<dbReference type="InterPro" id="IPR035427">
    <property type="entry name" value="Tim10-like_dom_sf"/>
</dbReference>
<dbReference type="AlphaFoldDB" id="A0AAN9VHT1"/>
<keyword evidence="2" id="KW-0479">Metal-binding</keyword>
<evidence type="ECO:0000259" key="9">
    <source>
        <dbReference type="Pfam" id="PF02953"/>
    </source>
</evidence>
<dbReference type="SUPFAM" id="SSF144122">
    <property type="entry name" value="Tim10-like"/>
    <property type="match status" value="1"/>
</dbReference>
<comment type="domain">
    <text evidence="8">The twin CX3C motif contains 4 conserved Cys residues that form 2 disulfide bonds in the mitochondrial intermembrane space.</text>
</comment>
<dbReference type="EMBL" id="JAZDUA010000601">
    <property type="protein sequence ID" value="KAK7790647.1"/>
    <property type="molecule type" value="Genomic_DNA"/>
</dbReference>
<protein>
    <recommendedName>
        <fullName evidence="8">Mitochondrial import inner membrane translocase subunit</fullName>
    </recommendedName>
</protein>
<dbReference type="Proteomes" id="UP001378592">
    <property type="component" value="Unassembled WGS sequence"/>
</dbReference>
<evidence type="ECO:0000256" key="3">
    <source>
        <dbReference type="ARBA" id="ARBA00022833"/>
    </source>
</evidence>
<evidence type="ECO:0000256" key="2">
    <source>
        <dbReference type="ARBA" id="ARBA00022723"/>
    </source>
</evidence>
<feature type="domain" description="Tim10-like" evidence="9">
    <location>
        <begin position="7"/>
        <end position="63"/>
    </location>
</feature>
<keyword evidence="7 8" id="KW-1015">Disulfide bond</keyword>
<keyword evidence="3" id="KW-0862">Zinc</keyword>
<keyword evidence="11" id="KW-1185">Reference proteome</keyword>
<gene>
    <name evidence="10" type="ORF">R5R35_006540</name>
</gene>
<comment type="subunit">
    <text evidence="8">Heterohexamer.</text>
</comment>
<evidence type="ECO:0000256" key="6">
    <source>
        <dbReference type="ARBA" id="ARBA00023128"/>
    </source>
</evidence>
<keyword evidence="8" id="KW-0472">Membrane</keyword>
<reference evidence="10 11" key="1">
    <citation type="submission" date="2024-03" db="EMBL/GenBank/DDBJ databases">
        <title>The genome assembly and annotation of the cricket Gryllus longicercus Weissman &amp; Gray.</title>
        <authorList>
            <person name="Szrajer S."/>
            <person name="Gray D."/>
            <person name="Ylla G."/>
        </authorList>
    </citation>
    <scope>NUCLEOTIDE SEQUENCE [LARGE SCALE GENOMIC DNA]</scope>
    <source>
        <strain evidence="10">DAG 2021-001</strain>
        <tissue evidence="10">Whole body minus gut</tissue>
    </source>
</reference>
<keyword evidence="8" id="KW-0143">Chaperone</keyword>
<dbReference type="Pfam" id="PF02953">
    <property type="entry name" value="zf-Tim10_DDP"/>
    <property type="match status" value="1"/>
</dbReference>
<evidence type="ECO:0000313" key="10">
    <source>
        <dbReference type="EMBL" id="KAK7790647.1"/>
    </source>
</evidence>
<dbReference type="PANTHER" id="PTHR13172">
    <property type="entry name" value="MITOCHONDRIAL IMPORT INNER MEMBRANE TRANSLOCASE SUBUNIT TIM9B"/>
    <property type="match status" value="1"/>
</dbReference>
<keyword evidence="5 8" id="KW-0811">Translocation</keyword>
<comment type="similarity">
    <text evidence="8">Belongs to the small Tim family.</text>
</comment>
<evidence type="ECO:0000256" key="8">
    <source>
        <dbReference type="RuleBase" id="RU367043"/>
    </source>
</evidence>
<evidence type="ECO:0000256" key="1">
    <source>
        <dbReference type="ARBA" id="ARBA00022448"/>
    </source>
</evidence>
<dbReference type="InterPro" id="IPR004217">
    <property type="entry name" value="Tim10-like"/>
</dbReference>
<keyword evidence="6 8" id="KW-0496">Mitochondrion</keyword>
<sequence>MDYASLRNFKDFLQLYNAISESCFTRCVNNFNERELSLDEAKCVEFCAGKHVKMNHKVMEVYMEVQSVITNKRIEEIQNAQAQLDNKVTNESSQESNI</sequence>
<dbReference type="Gene3D" id="1.10.287.810">
    <property type="entry name" value="Mitochondrial import inner membrane translocase subunit tim13 like domains"/>
    <property type="match status" value="1"/>
</dbReference>
<evidence type="ECO:0000313" key="11">
    <source>
        <dbReference type="Proteomes" id="UP001378592"/>
    </source>
</evidence>